<evidence type="ECO:0000256" key="8">
    <source>
        <dbReference type="PIRNR" id="PIRNR005353"/>
    </source>
</evidence>
<keyword evidence="5 8" id="KW-0812">Transmembrane</keyword>
<keyword evidence="6 8" id="KW-1133">Transmembrane helix</keyword>
<comment type="caution">
    <text evidence="10">The sequence shown here is derived from an EMBL/GenBank/DDBJ whole genome shotgun (WGS) entry which is preliminary data.</text>
</comment>
<comment type="subcellular location">
    <subcellularLocation>
        <location evidence="1 8">Cell membrane</location>
        <topology evidence="1 8">Multi-pass membrane protein</topology>
    </subcellularLocation>
</comment>
<evidence type="ECO:0000256" key="1">
    <source>
        <dbReference type="ARBA" id="ARBA00004651"/>
    </source>
</evidence>
<feature type="transmembrane region" description="Helical" evidence="9">
    <location>
        <begin position="342"/>
        <end position="362"/>
    </location>
</feature>
<evidence type="ECO:0000256" key="4">
    <source>
        <dbReference type="ARBA" id="ARBA00022475"/>
    </source>
</evidence>
<dbReference type="RefSeq" id="WP_055124161.1">
    <property type="nucleotide sequence ID" value="NZ_CAJGZQ010000005.1"/>
</dbReference>
<evidence type="ECO:0000256" key="5">
    <source>
        <dbReference type="ARBA" id="ARBA00022692"/>
    </source>
</evidence>
<accession>A0A2V1ZZG4</accession>
<dbReference type="AlphaFoldDB" id="A0A2V1ZZG4"/>
<evidence type="ECO:0000256" key="7">
    <source>
        <dbReference type="ARBA" id="ARBA00023136"/>
    </source>
</evidence>
<organism evidence="10 11">
    <name type="scientific">Psychrobacter immobilis</name>
    <dbReference type="NCBI Taxonomy" id="498"/>
    <lineage>
        <taxon>Bacteria</taxon>
        <taxon>Pseudomonadati</taxon>
        <taxon>Pseudomonadota</taxon>
        <taxon>Gammaproteobacteria</taxon>
        <taxon>Moraxellales</taxon>
        <taxon>Moraxellaceae</taxon>
        <taxon>Psychrobacter</taxon>
    </lineage>
</organism>
<proteinExistence type="inferred from homology"/>
<evidence type="ECO:0000256" key="9">
    <source>
        <dbReference type="SAM" id="Phobius"/>
    </source>
</evidence>
<evidence type="ECO:0000256" key="6">
    <source>
        <dbReference type="ARBA" id="ARBA00022989"/>
    </source>
</evidence>
<dbReference type="EMBL" id="QGGM01000008">
    <property type="protein sequence ID" value="PWK11417.1"/>
    <property type="molecule type" value="Genomic_DNA"/>
</dbReference>
<dbReference type="GO" id="GO:0015207">
    <property type="term" value="F:adenine transmembrane transporter activity"/>
    <property type="evidence" value="ECO:0007669"/>
    <property type="project" value="TreeGrafter"/>
</dbReference>
<feature type="transmembrane region" description="Helical" evidence="9">
    <location>
        <begin position="50"/>
        <end position="70"/>
    </location>
</feature>
<name>A0A2V1ZZG4_PSYIM</name>
<dbReference type="PIRSF" id="PIRSF005353">
    <property type="entry name" value="PbuG"/>
    <property type="match status" value="1"/>
</dbReference>
<dbReference type="Pfam" id="PF00860">
    <property type="entry name" value="Xan_ur_permease"/>
    <property type="match status" value="1"/>
</dbReference>
<feature type="transmembrane region" description="Helical" evidence="9">
    <location>
        <begin position="235"/>
        <end position="255"/>
    </location>
</feature>
<evidence type="ECO:0000313" key="10">
    <source>
        <dbReference type="EMBL" id="PWK11417.1"/>
    </source>
</evidence>
<feature type="transmembrane region" description="Helical" evidence="9">
    <location>
        <begin position="105"/>
        <end position="125"/>
    </location>
</feature>
<feature type="transmembrane region" description="Helical" evidence="9">
    <location>
        <begin position="137"/>
        <end position="157"/>
    </location>
</feature>
<feature type="transmembrane region" description="Helical" evidence="9">
    <location>
        <begin position="413"/>
        <end position="430"/>
    </location>
</feature>
<keyword evidence="4 8" id="KW-1003">Cell membrane</keyword>
<evidence type="ECO:0000256" key="3">
    <source>
        <dbReference type="ARBA" id="ARBA00022448"/>
    </source>
</evidence>
<evidence type="ECO:0000313" key="11">
    <source>
        <dbReference type="Proteomes" id="UP000245655"/>
    </source>
</evidence>
<feature type="transmembrane region" description="Helical" evidence="9">
    <location>
        <begin position="318"/>
        <end position="336"/>
    </location>
</feature>
<feature type="transmembrane region" description="Helical" evidence="9">
    <location>
        <begin position="169"/>
        <end position="189"/>
    </location>
</feature>
<dbReference type="PANTHER" id="PTHR43337">
    <property type="entry name" value="XANTHINE/URACIL PERMEASE C887.17-RELATED"/>
    <property type="match status" value="1"/>
</dbReference>
<dbReference type="InterPro" id="IPR026033">
    <property type="entry name" value="Azg-like_bact_archaea"/>
</dbReference>
<protein>
    <submittedName>
        <fullName evidence="10">AGZA family xanthine/uracil permease-like MFS transporter</fullName>
    </submittedName>
</protein>
<dbReference type="InterPro" id="IPR006043">
    <property type="entry name" value="NCS2"/>
</dbReference>
<reference evidence="10 11" key="1">
    <citation type="submission" date="2018-05" db="EMBL/GenBank/DDBJ databases">
        <title>Genomic Encyclopedia of Type Strains, Phase IV (KMG-IV): sequencing the most valuable type-strain genomes for metagenomic binning, comparative biology and taxonomic classification.</title>
        <authorList>
            <person name="Goeker M."/>
        </authorList>
    </citation>
    <scope>NUCLEOTIDE SEQUENCE [LARGE SCALE GENOMIC DNA]</scope>
    <source>
        <strain evidence="10 11">DSM 7229</strain>
    </source>
</reference>
<dbReference type="GO" id="GO:0005886">
    <property type="term" value="C:plasma membrane"/>
    <property type="evidence" value="ECO:0007669"/>
    <property type="project" value="UniProtKB-SubCell"/>
</dbReference>
<dbReference type="InterPro" id="IPR045018">
    <property type="entry name" value="Azg-like"/>
</dbReference>
<feature type="transmembrane region" description="Helical" evidence="9">
    <location>
        <begin position="196"/>
        <end position="215"/>
    </location>
</feature>
<comment type="similarity">
    <text evidence="2 8">Belongs to the nucleobase:cation symporter-2 (NCS2) (TC 2.A.40) family. Azg-like subfamily.</text>
</comment>
<dbReference type="GeneID" id="60255360"/>
<dbReference type="Proteomes" id="UP000245655">
    <property type="component" value="Unassembled WGS sequence"/>
</dbReference>
<feature type="transmembrane region" description="Helical" evidence="9">
    <location>
        <begin position="21"/>
        <end position="38"/>
    </location>
</feature>
<evidence type="ECO:0000256" key="2">
    <source>
        <dbReference type="ARBA" id="ARBA00005697"/>
    </source>
</evidence>
<sequence length="431" mass="45039">MNAIERYFGINGENTTVKTEILAGITTFLTMAYIIFVNPNVLAEAGMDKGAVFVATCLAAAIGCFIMGIYARLPVALAPGMGLNAFFTYGVVLGMGYAWQTALGAVFLSGCLFIILSLFKIREWVINAIPNSLKQGIVAGIGAFLAFIALQSSGIIVGRDATLVMLGDMTSFAPMMAALGFFIIIGLVYKKVPGAVTIGILVITVISLLTGHTQFAGIMSAPPSITPTLMELDIAGAFDVGMISVIFAFLFVDLFDTTGSLVGIANKAGLIDKDGNIPNMDKALLADSTATVAGAMLGTSSTTSYIESASGVASGGRTGLMAVTVGVLFVLSIFFAPLAGMIPAYATAGAIFYVSVLMLFTLKEINWEDLTEAAPVAVVLLLTPLTYSIADGIALGFITFTAVKLMTGKFSEITIPVWVLTVILLTKLVVL</sequence>
<dbReference type="PANTHER" id="PTHR43337:SF1">
    <property type="entry name" value="XANTHINE_URACIL PERMEASE C887.17-RELATED"/>
    <property type="match status" value="1"/>
</dbReference>
<feature type="transmembrane region" description="Helical" evidence="9">
    <location>
        <begin position="374"/>
        <end position="401"/>
    </location>
</feature>
<keyword evidence="7 8" id="KW-0472">Membrane</keyword>
<keyword evidence="3 8" id="KW-0813">Transport</keyword>
<gene>
    <name evidence="10" type="ORF">C8D84_10857</name>
</gene>
<keyword evidence="11" id="KW-1185">Reference proteome</keyword>